<dbReference type="FunFam" id="1.20.1740.10:FF:000039">
    <property type="entry name" value="Neutral amino acid transporter (Eurofung)"/>
    <property type="match status" value="1"/>
</dbReference>
<evidence type="ECO:0000256" key="6">
    <source>
        <dbReference type="SAM" id="MobiDB-lite"/>
    </source>
</evidence>
<evidence type="ECO:0000256" key="5">
    <source>
        <dbReference type="ARBA" id="ARBA00023136"/>
    </source>
</evidence>
<feature type="transmembrane region" description="Helical" evidence="7">
    <location>
        <begin position="184"/>
        <end position="205"/>
    </location>
</feature>
<proteinExistence type="inferred from homology"/>
<comment type="caution">
    <text evidence="9">The sequence shown here is derived from an EMBL/GenBank/DDBJ whole genome shotgun (WGS) entry which is preliminary data.</text>
</comment>
<feature type="region of interest" description="Disordered" evidence="6">
    <location>
        <begin position="1"/>
        <end position="51"/>
    </location>
</feature>
<evidence type="ECO:0000256" key="1">
    <source>
        <dbReference type="ARBA" id="ARBA00004141"/>
    </source>
</evidence>
<evidence type="ECO:0000256" key="4">
    <source>
        <dbReference type="ARBA" id="ARBA00022989"/>
    </source>
</evidence>
<feature type="transmembrane region" description="Helical" evidence="7">
    <location>
        <begin position="107"/>
        <end position="132"/>
    </location>
</feature>
<accession>A0A9W8Y4U4</accession>
<feature type="transmembrane region" description="Helical" evidence="7">
    <location>
        <begin position="342"/>
        <end position="362"/>
    </location>
</feature>
<evidence type="ECO:0000256" key="3">
    <source>
        <dbReference type="ARBA" id="ARBA00022692"/>
    </source>
</evidence>
<feature type="transmembrane region" description="Helical" evidence="7">
    <location>
        <begin position="217"/>
        <end position="238"/>
    </location>
</feature>
<feature type="domain" description="Amino acid transporter transmembrane" evidence="8">
    <location>
        <begin position="75"/>
        <end position="479"/>
    </location>
</feature>
<dbReference type="PANTHER" id="PTHR22950:SF20">
    <property type="entry name" value="AMINO ACID TRANSPORTER (EUROFUNG)"/>
    <property type="match status" value="1"/>
</dbReference>
<evidence type="ECO:0000313" key="10">
    <source>
        <dbReference type="Proteomes" id="UP001140560"/>
    </source>
</evidence>
<dbReference type="GO" id="GO:0015179">
    <property type="term" value="F:L-amino acid transmembrane transporter activity"/>
    <property type="evidence" value="ECO:0007669"/>
    <property type="project" value="TreeGrafter"/>
</dbReference>
<dbReference type="EMBL" id="JAPEUY010000012">
    <property type="protein sequence ID" value="KAJ4367496.1"/>
    <property type="molecule type" value="Genomic_DNA"/>
</dbReference>
<evidence type="ECO:0000256" key="2">
    <source>
        <dbReference type="ARBA" id="ARBA00008066"/>
    </source>
</evidence>
<feature type="transmembrane region" description="Helical" evidence="7">
    <location>
        <begin position="299"/>
        <end position="322"/>
    </location>
</feature>
<dbReference type="PANTHER" id="PTHR22950">
    <property type="entry name" value="AMINO ACID TRANSPORTER"/>
    <property type="match status" value="1"/>
</dbReference>
<comment type="similarity">
    <text evidence="2">Belongs to the amino acid/polyamine transporter 2 family.</text>
</comment>
<dbReference type="Pfam" id="PF01490">
    <property type="entry name" value="Aa_trans"/>
    <property type="match status" value="1"/>
</dbReference>
<keyword evidence="5 7" id="KW-0472">Membrane</keyword>
<sequence length="503" mass="55490">MALGIFGGNKAAEAEADKHSSSSDEKVSHPEKSYDAEAGLGRIEDPSRRDVDEADSITIGKQIEMEAENAIKYRTCSWPKTAALLFAEYICLAIMSFPWSYSVLGLVPGLILTVVIAALVLYTSMITWEFCLRHPEIRDVCDLGQMIFWNKKWAFYFTAVMFILNNTFIMGLHCLVGAKWWNTITGHGACTIAFSAITALISFCASLPRTFSTLAKLATFSALFTFISVMLAAIFSGIEKKPALYPTLGEPTVLAVPASGTTFVLGMSAFMNISYTFIGQITLPSFIAEMKNPKDFPKALWVVTICEVLVFSLVGGVVYGYTGTQYMTAPAFGSLGNEVYKKVAFTFMVPTIIFLGVLYASVSARFVFFRIFAGTHHMGNHTVVGWAAWAGILAVLWVFAFIIAEVIPFFSDLLSLMSSLFDSFFGFIFWGVAYFRMRKAKYGPDYWKTRGLRGYLGFFFNILLCMIGVLFLTAGTYATVQSIIDGYKLASFGGPFTCDNNGL</sequence>
<dbReference type="Gene3D" id="1.20.1740.10">
    <property type="entry name" value="Amino acid/polyamine transporter I"/>
    <property type="match status" value="1"/>
</dbReference>
<dbReference type="AlphaFoldDB" id="A0A9W8Y4U4"/>
<dbReference type="Proteomes" id="UP001140560">
    <property type="component" value="Unassembled WGS sequence"/>
</dbReference>
<evidence type="ECO:0000313" key="9">
    <source>
        <dbReference type="EMBL" id="KAJ4367496.1"/>
    </source>
</evidence>
<keyword evidence="3 7" id="KW-0812">Transmembrane</keyword>
<keyword evidence="4 7" id="KW-1133">Transmembrane helix</keyword>
<feature type="transmembrane region" description="Helical" evidence="7">
    <location>
        <begin position="82"/>
        <end position="101"/>
    </location>
</feature>
<evidence type="ECO:0000256" key="7">
    <source>
        <dbReference type="SAM" id="Phobius"/>
    </source>
</evidence>
<feature type="compositionally biased region" description="Basic and acidic residues" evidence="6">
    <location>
        <begin position="42"/>
        <end position="51"/>
    </location>
</feature>
<comment type="subcellular location">
    <subcellularLocation>
        <location evidence="1">Membrane</location>
        <topology evidence="1">Multi-pass membrane protein</topology>
    </subcellularLocation>
</comment>
<reference evidence="9" key="1">
    <citation type="submission" date="2022-10" db="EMBL/GenBank/DDBJ databases">
        <title>Tapping the CABI collections for fungal endophytes: first genome assemblies for Collariella, Neodidymelliopsis, Ascochyta clinopodiicola, Didymella pomorum, Didymosphaeria variabile, Neocosmospora piperis and Neocucurbitaria cava.</title>
        <authorList>
            <person name="Hill R."/>
        </authorList>
    </citation>
    <scope>NUCLEOTIDE SEQUENCE</scope>
    <source>
        <strain evidence="9">IMI 356814</strain>
    </source>
</reference>
<dbReference type="OrthoDB" id="294730at2759"/>
<feature type="compositionally biased region" description="Basic and acidic residues" evidence="6">
    <location>
        <begin position="12"/>
        <end position="35"/>
    </location>
</feature>
<dbReference type="GO" id="GO:0016020">
    <property type="term" value="C:membrane"/>
    <property type="evidence" value="ECO:0007669"/>
    <property type="project" value="UniProtKB-SubCell"/>
</dbReference>
<organism evidence="9 10">
    <name type="scientific">Neocucurbitaria cava</name>
    <dbReference type="NCBI Taxonomy" id="798079"/>
    <lineage>
        <taxon>Eukaryota</taxon>
        <taxon>Fungi</taxon>
        <taxon>Dikarya</taxon>
        <taxon>Ascomycota</taxon>
        <taxon>Pezizomycotina</taxon>
        <taxon>Dothideomycetes</taxon>
        <taxon>Pleosporomycetidae</taxon>
        <taxon>Pleosporales</taxon>
        <taxon>Pleosporineae</taxon>
        <taxon>Cucurbitariaceae</taxon>
        <taxon>Neocucurbitaria</taxon>
    </lineage>
</organism>
<feature type="transmembrane region" description="Helical" evidence="7">
    <location>
        <begin position="153"/>
        <end position="178"/>
    </location>
</feature>
<evidence type="ECO:0000259" key="8">
    <source>
        <dbReference type="Pfam" id="PF01490"/>
    </source>
</evidence>
<feature type="transmembrane region" description="Helical" evidence="7">
    <location>
        <begin position="383"/>
        <end position="407"/>
    </location>
</feature>
<dbReference type="InterPro" id="IPR013057">
    <property type="entry name" value="AA_transpt_TM"/>
</dbReference>
<feature type="transmembrane region" description="Helical" evidence="7">
    <location>
        <begin position="413"/>
        <end position="435"/>
    </location>
</feature>
<protein>
    <recommendedName>
        <fullName evidence="8">Amino acid transporter transmembrane domain-containing protein</fullName>
    </recommendedName>
</protein>
<feature type="transmembrane region" description="Helical" evidence="7">
    <location>
        <begin position="258"/>
        <end position="278"/>
    </location>
</feature>
<feature type="transmembrane region" description="Helical" evidence="7">
    <location>
        <begin position="455"/>
        <end position="478"/>
    </location>
</feature>
<name>A0A9W8Y4U4_9PLEO</name>
<keyword evidence="10" id="KW-1185">Reference proteome</keyword>
<gene>
    <name evidence="9" type="ORF">N0V83_007079</name>
</gene>